<feature type="domain" description="Right handed beta helix" evidence="2">
    <location>
        <begin position="271"/>
        <end position="439"/>
    </location>
</feature>
<dbReference type="Proteomes" id="UP000588604">
    <property type="component" value="Unassembled WGS sequence"/>
</dbReference>
<comment type="caution">
    <text evidence="3">The sequence shown here is derived from an EMBL/GenBank/DDBJ whole genome shotgun (WGS) entry which is preliminary data.</text>
</comment>
<name>A0A841MQN3_9BACT</name>
<dbReference type="SUPFAM" id="SSF51126">
    <property type="entry name" value="Pectin lyase-like"/>
    <property type="match status" value="2"/>
</dbReference>
<evidence type="ECO:0000313" key="4">
    <source>
        <dbReference type="Proteomes" id="UP000588604"/>
    </source>
</evidence>
<dbReference type="EMBL" id="JACIJO010000003">
    <property type="protein sequence ID" value="MBB6327909.1"/>
    <property type="molecule type" value="Genomic_DNA"/>
</dbReference>
<dbReference type="InterPro" id="IPR011050">
    <property type="entry name" value="Pectin_lyase_fold/virulence"/>
</dbReference>
<keyword evidence="1" id="KW-0732">Signal</keyword>
<feature type="chain" id="PRO_5032691496" description="Right handed beta helix domain-containing protein" evidence="1">
    <location>
        <begin position="23"/>
        <end position="674"/>
    </location>
</feature>
<dbReference type="InterPro" id="IPR006626">
    <property type="entry name" value="PbH1"/>
</dbReference>
<gene>
    <name evidence="3" type="ORF">FHS59_003552</name>
</gene>
<sequence length="674" mass="75128">MTAKLVLFLLLFLKCISGTSSTYYFSSSIGDDSRSAEEAKKPDTPWKSIEKLNTLLKSIKPGDSILFKNNDKFHGTINIIRSGTLKSPIYFGCFGSGEKPIISGFRDVTNWNHNGENLYEAYLPDITTPLNMLVLNDKIQAMGRYPNLNNQNGGYLKINSYNDGHITTSKLPTNSNYSGGEIVIRKNNWIIDRHLIKSNSQNSLEYNNFEEEIPPMIGYGFFIQNHPLTLDQHGEWYFDKGAKKISIYLESDPSNEKIKIATLPEVISFQNKTSNIIFENISIEGSNFNLISLSGSSNLKFENCNLEYIGENGIHTVSSRNITISNTSIRNSLNGGIFLGWNDLGMVIQNSTFENIFNFAGMGKNGEMQGQGIYMSETSSDILIEKSKFLNCGYNAINFSGNNISIKNNFIDTFCFIKDDGAGIYTFTGPAKTPFVNRKIIGNIIINGIGAVSGTKPYGVNDYPYVEGIYLDTFVSGVDIENNSIINIKSKGIFLNNAKNINISNNKILNTGYSIYLKSDELGNYFGNISVHNNEFLALTKSQIHYHIETKINDLSKIGNFDKNILSKPINNTSSIYLSTPSKKDFIDLNQWKKNYGFDQNSSNGPEENLQMIPPELKLADSDASVFFDYNSTSKIKAVNLSGTFVDLNGIDKNGKVEIPPYSSIILLKSKKTP</sequence>
<proteinExistence type="predicted"/>
<keyword evidence="4" id="KW-1185">Reference proteome</keyword>
<dbReference type="AlphaFoldDB" id="A0A841MQN3"/>
<feature type="signal peptide" evidence="1">
    <location>
        <begin position="1"/>
        <end position="22"/>
    </location>
</feature>
<dbReference type="PANTHER" id="PTHR36453">
    <property type="entry name" value="SECRETED PROTEIN-RELATED"/>
    <property type="match status" value="1"/>
</dbReference>
<evidence type="ECO:0000259" key="2">
    <source>
        <dbReference type="Pfam" id="PF13229"/>
    </source>
</evidence>
<dbReference type="InterPro" id="IPR039448">
    <property type="entry name" value="Beta_helix"/>
</dbReference>
<dbReference type="InterPro" id="IPR012334">
    <property type="entry name" value="Pectin_lyas_fold"/>
</dbReference>
<dbReference type="PANTHER" id="PTHR36453:SF1">
    <property type="entry name" value="RIGHT HANDED BETA HELIX DOMAIN-CONTAINING PROTEIN"/>
    <property type="match status" value="1"/>
</dbReference>
<protein>
    <recommendedName>
        <fullName evidence="2">Right handed beta helix domain-containing protein</fullName>
    </recommendedName>
</protein>
<evidence type="ECO:0000313" key="3">
    <source>
        <dbReference type="EMBL" id="MBB6327909.1"/>
    </source>
</evidence>
<organism evidence="3 4">
    <name type="scientific">Algoriphagus iocasae</name>
    <dbReference type="NCBI Taxonomy" id="1836499"/>
    <lineage>
        <taxon>Bacteria</taxon>
        <taxon>Pseudomonadati</taxon>
        <taxon>Bacteroidota</taxon>
        <taxon>Cytophagia</taxon>
        <taxon>Cytophagales</taxon>
        <taxon>Cyclobacteriaceae</taxon>
        <taxon>Algoriphagus</taxon>
    </lineage>
</organism>
<reference evidence="3 4" key="1">
    <citation type="submission" date="2020-08" db="EMBL/GenBank/DDBJ databases">
        <title>Genomic Encyclopedia of Type Strains, Phase IV (KMG-IV): sequencing the most valuable type-strain genomes for metagenomic binning, comparative biology and taxonomic classification.</title>
        <authorList>
            <person name="Goeker M."/>
        </authorList>
    </citation>
    <scope>NUCLEOTIDE SEQUENCE [LARGE SCALE GENOMIC DNA]</scope>
    <source>
        <strain evidence="3 4">DSM 102044</strain>
    </source>
</reference>
<dbReference type="Gene3D" id="2.160.20.10">
    <property type="entry name" value="Single-stranded right-handed beta-helix, Pectin lyase-like"/>
    <property type="match status" value="2"/>
</dbReference>
<accession>A0A841MQN3</accession>
<dbReference type="RefSeq" id="WP_184496652.1">
    <property type="nucleotide sequence ID" value="NZ_JACIJO010000003.1"/>
</dbReference>
<dbReference type="Pfam" id="PF13229">
    <property type="entry name" value="Beta_helix"/>
    <property type="match status" value="1"/>
</dbReference>
<dbReference type="SMART" id="SM00710">
    <property type="entry name" value="PbH1"/>
    <property type="match status" value="7"/>
</dbReference>
<evidence type="ECO:0000256" key="1">
    <source>
        <dbReference type="SAM" id="SignalP"/>
    </source>
</evidence>